<protein>
    <submittedName>
        <fullName evidence="2">Uncharacterized protein</fullName>
    </submittedName>
</protein>
<dbReference type="EMBL" id="CT868014">
    <property type="protein sequence ID" value="CAK61558.1"/>
    <property type="molecule type" value="Genomic_DNA"/>
</dbReference>
<evidence type="ECO:0000313" key="2">
    <source>
        <dbReference type="EMBL" id="CAK61558.1"/>
    </source>
</evidence>
<dbReference type="GeneID" id="5014740"/>
<dbReference type="AlphaFoldDB" id="A0BSP1"/>
<evidence type="ECO:0000313" key="3">
    <source>
        <dbReference type="Proteomes" id="UP000000600"/>
    </source>
</evidence>
<feature type="region of interest" description="Disordered" evidence="1">
    <location>
        <begin position="39"/>
        <end position="83"/>
    </location>
</feature>
<proteinExistence type="predicted"/>
<name>A0BSP1_PARTE</name>
<sequence>MTQLFQKDFEIESLSCIQQSSQNMNSDEDIDFYNYQNIANDQDGKSPIKNNPPSNQEKNDIDKKDEGYEKIQKQQFQEKQKSD</sequence>
<keyword evidence="3" id="KW-1185">Reference proteome</keyword>
<feature type="compositionally biased region" description="Basic and acidic residues" evidence="1">
    <location>
        <begin position="57"/>
        <end position="83"/>
    </location>
</feature>
<dbReference type="HOGENOM" id="CLU_2547451_0_0_1"/>
<dbReference type="RefSeq" id="XP_001428956.1">
    <property type="nucleotide sequence ID" value="XM_001428919.1"/>
</dbReference>
<dbReference type="KEGG" id="ptm:GSPATT00031790001"/>
<reference evidence="2 3" key="1">
    <citation type="journal article" date="2006" name="Nature">
        <title>Global trends of whole-genome duplications revealed by the ciliate Paramecium tetraurelia.</title>
        <authorList>
            <consortium name="Genoscope"/>
            <person name="Aury J.-M."/>
            <person name="Jaillon O."/>
            <person name="Duret L."/>
            <person name="Noel B."/>
            <person name="Jubin C."/>
            <person name="Porcel B.M."/>
            <person name="Segurens B."/>
            <person name="Daubin V."/>
            <person name="Anthouard V."/>
            <person name="Aiach N."/>
            <person name="Arnaiz O."/>
            <person name="Billaut A."/>
            <person name="Beisson J."/>
            <person name="Blanc I."/>
            <person name="Bouhouche K."/>
            <person name="Camara F."/>
            <person name="Duharcourt S."/>
            <person name="Guigo R."/>
            <person name="Gogendeau D."/>
            <person name="Katinka M."/>
            <person name="Keller A.-M."/>
            <person name="Kissmehl R."/>
            <person name="Klotz C."/>
            <person name="Koll F."/>
            <person name="Le Moue A."/>
            <person name="Lepere C."/>
            <person name="Malinsky S."/>
            <person name="Nowacki M."/>
            <person name="Nowak J.K."/>
            <person name="Plattner H."/>
            <person name="Poulain J."/>
            <person name="Ruiz F."/>
            <person name="Serrano V."/>
            <person name="Zagulski M."/>
            <person name="Dessen P."/>
            <person name="Betermier M."/>
            <person name="Weissenbach J."/>
            <person name="Scarpelli C."/>
            <person name="Schachter V."/>
            <person name="Sperling L."/>
            <person name="Meyer E."/>
            <person name="Cohen J."/>
            <person name="Wincker P."/>
        </authorList>
    </citation>
    <scope>NUCLEOTIDE SEQUENCE [LARGE SCALE GENOMIC DNA]</scope>
    <source>
        <strain evidence="2 3">Stock d4-2</strain>
    </source>
</reference>
<dbReference type="Proteomes" id="UP000000600">
    <property type="component" value="Unassembled WGS sequence"/>
</dbReference>
<organism evidence="2 3">
    <name type="scientific">Paramecium tetraurelia</name>
    <dbReference type="NCBI Taxonomy" id="5888"/>
    <lineage>
        <taxon>Eukaryota</taxon>
        <taxon>Sar</taxon>
        <taxon>Alveolata</taxon>
        <taxon>Ciliophora</taxon>
        <taxon>Intramacronucleata</taxon>
        <taxon>Oligohymenophorea</taxon>
        <taxon>Peniculida</taxon>
        <taxon>Parameciidae</taxon>
        <taxon>Paramecium</taxon>
    </lineage>
</organism>
<gene>
    <name evidence="2" type="ORF">GSPATT00031790001</name>
</gene>
<accession>A0BSP1</accession>
<dbReference type="InParanoid" id="A0BSP1"/>
<evidence type="ECO:0000256" key="1">
    <source>
        <dbReference type="SAM" id="MobiDB-lite"/>
    </source>
</evidence>